<keyword evidence="1" id="KW-1185">Reference proteome</keyword>
<dbReference type="AlphaFoldDB" id="A0A1I7XG85"/>
<proteinExistence type="predicted"/>
<evidence type="ECO:0000313" key="2">
    <source>
        <dbReference type="WBParaSite" id="Hba_16338"/>
    </source>
</evidence>
<accession>A0A1I7XG85</accession>
<sequence length="48" mass="5391">MAYDQPLLNTWGNVYTYECIFCCLGDEVDSFNHACMDGTHLLEETGIG</sequence>
<dbReference type="WBParaSite" id="Hba_16338">
    <property type="protein sequence ID" value="Hba_16338"/>
    <property type="gene ID" value="Hba_16338"/>
</dbReference>
<dbReference type="Proteomes" id="UP000095283">
    <property type="component" value="Unplaced"/>
</dbReference>
<organism evidence="1 2">
    <name type="scientific">Heterorhabditis bacteriophora</name>
    <name type="common">Entomopathogenic nematode worm</name>
    <dbReference type="NCBI Taxonomy" id="37862"/>
    <lineage>
        <taxon>Eukaryota</taxon>
        <taxon>Metazoa</taxon>
        <taxon>Ecdysozoa</taxon>
        <taxon>Nematoda</taxon>
        <taxon>Chromadorea</taxon>
        <taxon>Rhabditida</taxon>
        <taxon>Rhabditina</taxon>
        <taxon>Rhabditomorpha</taxon>
        <taxon>Strongyloidea</taxon>
        <taxon>Heterorhabditidae</taxon>
        <taxon>Heterorhabditis</taxon>
    </lineage>
</organism>
<evidence type="ECO:0000313" key="1">
    <source>
        <dbReference type="Proteomes" id="UP000095283"/>
    </source>
</evidence>
<protein>
    <submittedName>
        <fullName evidence="2">SAM-dependent methyltransferase</fullName>
    </submittedName>
</protein>
<reference evidence="2" key="1">
    <citation type="submission" date="2016-11" db="UniProtKB">
        <authorList>
            <consortium name="WormBaseParasite"/>
        </authorList>
    </citation>
    <scope>IDENTIFICATION</scope>
</reference>
<name>A0A1I7XG85_HETBA</name>